<evidence type="ECO:0000259" key="10">
    <source>
        <dbReference type="Pfam" id="PF00155"/>
    </source>
</evidence>
<comment type="similarity">
    <text evidence="2">Belongs to the class-II pyridoxal-phosphate-dependent aminotransferase family. Histidinol-phosphate aminotransferase subfamily.</text>
</comment>
<keyword evidence="7" id="KW-0663">Pyridoxal phosphate</keyword>
<dbReference type="PANTHER" id="PTHR43643:SF6">
    <property type="entry name" value="HISTIDINOL-PHOSPHATE AMINOTRANSFERASE"/>
    <property type="match status" value="1"/>
</dbReference>
<evidence type="ECO:0000313" key="11">
    <source>
        <dbReference type="EMBL" id="MPN23094.1"/>
    </source>
</evidence>
<dbReference type="InterPro" id="IPR015424">
    <property type="entry name" value="PyrdxlP-dep_Trfase"/>
</dbReference>
<comment type="caution">
    <text evidence="11">The sequence shown here is derived from an EMBL/GenBank/DDBJ whole genome shotgun (WGS) entry which is preliminary data.</text>
</comment>
<dbReference type="InterPro" id="IPR015421">
    <property type="entry name" value="PyrdxlP-dep_Trfase_major"/>
</dbReference>
<dbReference type="EC" id="2.6.1.9" evidence="3"/>
<evidence type="ECO:0000256" key="7">
    <source>
        <dbReference type="ARBA" id="ARBA00022898"/>
    </source>
</evidence>
<dbReference type="AlphaFoldDB" id="A0A645GGU1"/>
<keyword evidence="8" id="KW-0368">Histidine biosynthesis</keyword>
<evidence type="ECO:0000256" key="9">
    <source>
        <dbReference type="ARBA" id="ARBA00047481"/>
    </source>
</evidence>
<evidence type="ECO:0000256" key="2">
    <source>
        <dbReference type="ARBA" id="ARBA00007970"/>
    </source>
</evidence>
<protein>
    <recommendedName>
        <fullName evidence="3">histidinol-phosphate transaminase</fullName>
        <ecNumber evidence="3">2.6.1.9</ecNumber>
    </recommendedName>
</protein>
<dbReference type="InterPro" id="IPR050106">
    <property type="entry name" value="HistidinolP_aminotransfase"/>
</dbReference>
<dbReference type="Gene3D" id="3.90.1150.10">
    <property type="entry name" value="Aspartate Aminotransferase, domain 1"/>
    <property type="match status" value="1"/>
</dbReference>
<evidence type="ECO:0000256" key="5">
    <source>
        <dbReference type="ARBA" id="ARBA00022605"/>
    </source>
</evidence>
<dbReference type="GO" id="GO:0016829">
    <property type="term" value="F:lyase activity"/>
    <property type="evidence" value="ECO:0007669"/>
    <property type="project" value="UniProtKB-KW"/>
</dbReference>
<dbReference type="SUPFAM" id="SSF53383">
    <property type="entry name" value="PLP-dependent transferases"/>
    <property type="match status" value="1"/>
</dbReference>
<feature type="domain" description="Aminotransferase class I/classII large" evidence="10">
    <location>
        <begin position="1"/>
        <end position="128"/>
    </location>
</feature>
<evidence type="ECO:0000256" key="6">
    <source>
        <dbReference type="ARBA" id="ARBA00022679"/>
    </source>
</evidence>
<dbReference type="InterPro" id="IPR015422">
    <property type="entry name" value="PyrdxlP-dep_Trfase_small"/>
</dbReference>
<keyword evidence="6" id="KW-0808">Transferase</keyword>
<keyword evidence="4" id="KW-0032">Aminotransferase</keyword>
<proteinExistence type="inferred from homology"/>
<reference evidence="11" key="1">
    <citation type="submission" date="2019-08" db="EMBL/GenBank/DDBJ databases">
        <authorList>
            <person name="Kucharzyk K."/>
            <person name="Murdoch R.W."/>
            <person name="Higgins S."/>
            <person name="Loffler F."/>
        </authorList>
    </citation>
    <scope>NUCLEOTIDE SEQUENCE</scope>
</reference>
<comment type="pathway">
    <text evidence="1">Amino-acid biosynthesis; L-histidine biosynthesis; L-histidine from 5-phospho-alpha-D-ribose 1-diphosphate: step 7/9.</text>
</comment>
<organism evidence="11">
    <name type="scientific">bioreactor metagenome</name>
    <dbReference type="NCBI Taxonomy" id="1076179"/>
    <lineage>
        <taxon>unclassified sequences</taxon>
        <taxon>metagenomes</taxon>
        <taxon>ecological metagenomes</taxon>
    </lineage>
</organism>
<dbReference type="GO" id="GO:0030170">
    <property type="term" value="F:pyridoxal phosphate binding"/>
    <property type="evidence" value="ECO:0007669"/>
    <property type="project" value="InterPro"/>
</dbReference>
<gene>
    <name evidence="11" type="primary">cobD_35</name>
    <name evidence="11" type="ORF">SDC9_170479</name>
</gene>
<evidence type="ECO:0000256" key="1">
    <source>
        <dbReference type="ARBA" id="ARBA00005011"/>
    </source>
</evidence>
<evidence type="ECO:0000256" key="3">
    <source>
        <dbReference type="ARBA" id="ARBA00012748"/>
    </source>
</evidence>
<dbReference type="PANTHER" id="PTHR43643">
    <property type="entry name" value="HISTIDINOL-PHOSPHATE AMINOTRANSFERASE 2"/>
    <property type="match status" value="1"/>
</dbReference>
<evidence type="ECO:0000256" key="8">
    <source>
        <dbReference type="ARBA" id="ARBA00023102"/>
    </source>
</evidence>
<dbReference type="Pfam" id="PF00155">
    <property type="entry name" value="Aminotran_1_2"/>
    <property type="match status" value="1"/>
</dbReference>
<dbReference type="EMBL" id="VSSQ01071498">
    <property type="protein sequence ID" value="MPN23094.1"/>
    <property type="molecule type" value="Genomic_DNA"/>
</dbReference>
<keyword evidence="11" id="KW-0456">Lyase</keyword>
<dbReference type="GO" id="GO:0004400">
    <property type="term" value="F:histidinol-phosphate transaminase activity"/>
    <property type="evidence" value="ECO:0007669"/>
    <property type="project" value="UniProtKB-EC"/>
</dbReference>
<comment type="catalytic activity">
    <reaction evidence="9">
        <text>L-histidinol phosphate + 2-oxoglutarate = 3-(imidazol-4-yl)-2-oxopropyl phosphate + L-glutamate</text>
        <dbReference type="Rhea" id="RHEA:23744"/>
        <dbReference type="ChEBI" id="CHEBI:16810"/>
        <dbReference type="ChEBI" id="CHEBI:29985"/>
        <dbReference type="ChEBI" id="CHEBI:57766"/>
        <dbReference type="ChEBI" id="CHEBI:57980"/>
        <dbReference type="EC" id="2.6.1.9"/>
    </reaction>
</comment>
<accession>A0A645GGU1</accession>
<keyword evidence="5" id="KW-0028">Amino-acid biosynthesis</keyword>
<dbReference type="InterPro" id="IPR004839">
    <property type="entry name" value="Aminotransferase_I/II_large"/>
</dbReference>
<evidence type="ECO:0000256" key="4">
    <source>
        <dbReference type="ARBA" id="ARBA00022576"/>
    </source>
</evidence>
<dbReference type="GO" id="GO:0000105">
    <property type="term" value="P:L-histidine biosynthetic process"/>
    <property type="evidence" value="ECO:0007669"/>
    <property type="project" value="UniProtKB-KW"/>
</dbReference>
<sequence length="136" mass="15158">MAGLRLGTLYCADRELLADIARFSPPWSVSAVAQAAGLAALDEPDWAERTRRLVERERPALAEGLEVLGLHVFPGQANYLLVKSERLLWAPLRDRGILLRACANFTGLDERFVRIGLKTETEHAQLLRAMKEVLHG</sequence>
<name>A0A645GGU1_9ZZZZ</name>
<dbReference type="Gene3D" id="3.40.640.10">
    <property type="entry name" value="Type I PLP-dependent aspartate aminotransferase-like (Major domain)"/>
    <property type="match status" value="1"/>
</dbReference>